<evidence type="ECO:0000256" key="4">
    <source>
        <dbReference type="ARBA" id="ARBA00023237"/>
    </source>
</evidence>
<dbReference type="InterPro" id="IPR011990">
    <property type="entry name" value="TPR-like_helical_dom_sf"/>
</dbReference>
<sequence length="531" mass="60760">MKRNIIYILVIVTVLFSSCSNDFFETSPATQITTQEVYSSVDNIDAVLNSAIKYLLESSTSQDNPGLPAIFLTHEVMGEDAIARDGRYGYRDSYPYRDPFDNTTRRCLFFWTLQYTSIDHANNVIANVDEANGTKFKYLKGQAYALRAFNYLNLVRQYQFTYVKDATAIAVPIYTEPTTPGTVPQGISTVQEVYDQVISDLKEAERLLPGFQRTEKNRPDINVVYGLLARAYLTQEKWQLAADYAAKARIGYPIMTPQQYTEGFSDVANPEWIWGHPQTRTQNKGGSSFLAYIETTPYTVNAQGVNIYYGYNSIVPDPHFVELFEPNDIRRSLFKIATQPSEALYALYTYGKFKNKYPDHDGHIILMRSSEHLLIEAESKARLHDVESAVNLLNELRVKRNLSELSASAYNESQIINEILLERRKELWGEGFRLYDILRLQIAPVRIETDETFINDDGKTATVKGHWITKFPDGSDLSPNSPYYLFPIPINEINNNPNLNKNTRSAFRVKVKLNKSIFCMASNRFLLYLFT</sequence>
<dbReference type="Pfam" id="PF14322">
    <property type="entry name" value="SusD-like_3"/>
    <property type="match status" value="1"/>
</dbReference>
<dbReference type="EMBL" id="SNRY01000288">
    <property type="protein sequence ID" value="KAA6343093.1"/>
    <property type="molecule type" value="Genomic_DNA"/>
</dbReference>
<evidence type="ECO:0000259" key="6">
    <source>
        <dbReference type="Pfam" id="PF14322"/>
    </source>
</evidence>
<evidence type="ECO:0000259" key="5">
    <source>
        <dbReference type="Pfam" id="PF07980"/>
    </source>
</evidence>
<keyword evidence="2" id="KW-0732">Signal</keyword>
<evidence type="ECO:0008006" key="8">
    <source>
        <dbReference type="Google" id="ProtNLM"/>
    </source>
</evidence>
<comment type="caution">
    <text evidence="7">The sequence shown here is derived from an EMBL/GenBank/DDBJ whole genome shotgun (WGS) entry which is preliminary data.</text>
</comment>
<protein>
    <recommendedName>
        <fullName evidence="8">RagB/SusD family nutrient uptake outer membrane protein</fullName>
    </recommendedName>
</protein>
<dbReference type="AlphaFoldDB" id="A0A5J4SCR7"/>
<feature type="domain" description="SusD-like N-terminal" evidence="6">
    <location>
        <begin position="90"/>
        <end position="233"/>
    </location>
</feature>
<reference evidence="7" key="1">
    <citation type="submission" date="2019-03" db="EMBL/GenBank/DDBJ databases">
        <title>Single cell metagenomics reveals metabolic interactions within the superorganism composed of flagellate Streblomastix strix and complex community of Bacteroidetes bacteria on its surface.</title>
        <authorList>
            <person name="Treitli S.C."/>
            <person name="Kolisko M."/>
            <person name="Husnik F."/>
            <person name="Keeling P."/>
            <person name="Hampl V."/>
        </authorList>
    </citation>
    <scope>NUCLEOTIDE SEQUENCE</scope>
    <source>
        <strain evidence="7">STM</strain>
    </source>
</reference>
<evidence type="ECO:0000256" key="3">
    <source>
        <dbReference type="ARBA" id="ARBA00023136"/>
    </source>
</evidence>
<evidence type="ECO:0000256" key="2">
    <source>
        <dbReference type="ARBA" id="ARBA00022729"/>
    </source>
</evidence>
<keyword evidence="4" id="KW-0998">Cell outer membrane</keyword>
<organism evidence="7">
    <name type="scientific">termite gut metagenome</name>
    <dbReference type="NCBI Taxonomy" id="433724"/>
    <lineage>
        <taxon>unclassified sequences</taxon>
        <taxon>metagenomes</taxon>
        <taxon>organismal metagenomes</taxon>
    </lineage>
</organism>
<dbReference type="InterPro" id="IPR012944">
    <property type="entry name" value="SusD_RagB_dom"/>
</dbReference>
<dbReference type="PROSITE" id="PS51257">
    <property type="entry name" value="PROKAR_LIPOPROTEIN"/>
    <property type="match status" value="1"/>
</dbReference>
<keyword evidence="3" id="KW-0472">Membrane</keyword>
<gene>
    <name evidence="7" type="ORF">EZS27_009201</name>
</gene>
<evidence type="ECO:0000256" key="1">
    <source>
        <dbReference type="ARBA" id="ARBA00004442"/>
    </source>
</evidence>
<accession>A0A5J4SCR7</accession>
<evidence type="ECO:0000313" key="7">
    <source>
        <dbReference type="EMBL" id="KAA6343093.1"/>
    </source>
</evidence>
<dbReference type="GO" id="GO:0009279">
    <property type="term" value="C:cell outer membrane"/>
    <property type="evidence" value="ECO:0007669"/>
    <property type="project" value="UniProtKB-SubCell"/>
</dbReference>
<proteinExistence type="predicted"/>
<dbReference type="SUPFAM" id="SSF48452">
    <property type="entry name" value="TPR-like"/>
    <property type="match status" value="1"/>
</dbReference>
<comment type="subcellular location">
    <subcellularLocation>
        <location evidence="1">Cell outer membrane</location>
    </subcellularLocation>
</comment>
<dbReference type="Pfam" id="PF07980">
    <property type="entry name" value="SusD_RagB"/>
    <property type="match status" value="1"/>
</dbReference>
<dbReference type="InterPro" id="IPR033985">
    <property type="entry name" value="SusD-like_N"/>
</dbReference>
<name>A0A5J4SCR7_9ZZZZ</name>
<feature type="domain" description="RagB/SusD" evidence="5">
    <location>
        <begin position="363"/>
        <end position="502"/>
    </location>
</feature>
<dbReference type="Gene3D" id="1.25.40.390">
    <property type="match status" value="1"/>
</dbReference>
<dbReference type="CDD" id="cd08977">
    <property type="entry name" value="SusD"/>
    <property type="match status" value="1"/>
</dbReference>